<dbReference type="GO" id="GO:0032467">
    <property type="term" value="P:positive regulation of cytokinesis"/>
    <property type="evidence" value="ECO:0007669"/>
    <property type="project" value="InterPro"/>
</dbReference>
<feature type="region of interest" description="Disordered" evidence="1">
    <location>
        <begin position="643"/>
        <end position="703"/>
    </location>
</feature>
<organism evidence="2 3">
    <name type="scientific">Rhizophlyctis rosea</name>
    <dbReference type="NCBI Taxonomy" id="64517"/>
    <lineage>
        <taxon>Eukaryota</taxon>
        <taxon>Fungi</taxon>
        <taxon>Fungi incertae sedis</taxon>
        <taxon>Chytridiomycota</taxon>
        <taxon>Chytridiomycota incertae sedis</taxon>
        <taxon>Chytridiomycetes</taxon>
        <taxon>Rhizophlyctidales</taxon>
        <taxon>Rhizophlyctidaceae</taxon>
        <taxon>Rhizophlyctis</taxon>
    </lineage>
</organism>
<protein>
    <submittedName>
        <fullName evidence="2">Uncharacterized protein</fullName>
    </submittedName>
</protein>
<dbReference type="GO" id="GO:0005874">
    <property type="term" value="C:microtubule"/>
    <property type="evidence" value="ECO:0007669"/>
    <property type="project" value="InterPro"/>
</dbReference>
<feature type="region of interest" description="Disordered" evidence="1">
    <location>
        <begin position="816"/>
        <end position="985"/>
    </location>
</feature>
<feature type="region of interest" description="Disordered" evidence="1">
    <location>
        <begin position="725"/>
        <end position="794"/>
    </location>
</feature>
<gene>
    <name evidence="2" type="ORF">HK097_008050</name>
</gene>
<evidence type="ECO:0000256" key="1">
    <source>
        <dbReference type="SAM" id="MobiDB-lite"/>
    </source>
</evidence>
<dbReference type="PANTHER" id="PTHR21616">
    <property type="entry name" value="CENTROSOME SPINDLE POLE ASSOCIATED PROTEIN"/>
    <property type="match status" value="1"/>
</dbReference>
<feature type="compositionally biased region" description="Low complexity" evidence="1">
    <location>
        <begin position="882"/>
        <end position="905"/>
    </location>
</feature>
<accession>A0AAD5SJC2</accession>
<dbReference type="GO" id="GO:0000922">
    <property type="term" value="C:spindle pole"/>
    <property type="evidence" value="ECO:0007669"/>
    <property type="project" value="InterPro"/>
</dbReference>
<feature type="region of interest" description="Disordered" evidence="1">
    <location>
        <begin position="137"/>
        <end position="194"/>
    </location>
</feature>
<dbReference type="EMBL" id="JADGJD010000045">
    <property type="protein sequence ID" value="KAJ3056127.1"/>
    <property type="molecule type" value="Genomic_DNA"/>
</dbReference>
<dbReference type="PANTHER" id="PTHR21616:SF2">
    <property type="entry name" value="CENTROSOME AND SPINDLE POLE-ASSOCIATED PROTEIN 1"/>
    <property type="match status" value="1"/>
</dbReference>
<feature type="compositionally biased region" description="Basic and acidic residues" evidence="1">
    <location>
        <begin position="956"/>
        <end position="967"/>
    </location>
</feature>
<evidence type="ECO:0000313" key="3">
    <source>
        <dbReference type="Proteomes" id="UP001212841"/>
    </source>
</evidence>
<dbReference type="AlphaFoldDB" id="A0AAD5SJC2"/>
<feature type="compositionally biased region" description="Basic and acidic residues" evidence="1">
    <location>
        <begin position="914"/>
        <end position="934"/>
    </location>
</feature>
<comment type="caution">
    <text evidence="2">The sequence shown here is derived from an EMBL/GenBank/DDBJ whole genome shotgun (WGS) entry which is preliminary data.</text>
</comment>
<feature type="compositionally biased region" description="Low complexity" evidence="1">
    <location>
        <begin position="817"/>
        <end position="853"/>
    </location>
</feature>
<feature type="region of interest" description="Disordered" evidence="1">
    <location>
        <begin position="436"/>
        <end position="485"/>
    </location>
</feature>
<feature type="compositionally biased region" description="Polar residues" evidence="1">
    <location>
        <begin position="935"/>
        <end position="955"/>
    </location>
</feature>
<feature type="compositionally biased region" description="Polar residues" evidence="1">
    <location>
        <begin position="675"/>
        <end position="695"/>
    </location>
</feature>
<dbReference type="InterPro" id="IPR026708">
    <property type="entry name" value="CSPP1"/>
</dbReference>
<dbReference type="Proteomes" id="UP001212841">
    <property type="component" value="Unassembled WGS sequence"/>
</dbReference>
<feature type="compositionally biased region" description="Low complexity" evidence="1">
    <location>
        <begin position="745"/>
        <end position="759"/>
    </location>
</feature>
<feature type="region of interest" description="Disordered" evidence="1">
    <location>
        <begin position="497"/>
        <end position="524"/>
    </location>
</feature>
<name>A0AAD5SJC2_9FUNG</name>
<evidence type="ECO:0000313" key="2">
    <source>
        <dbReference type="EMBL" id="KAJ3056127.1"/>
    </source>
</evidence>
<reference evidence="2" key="1">
    <citation type="submission" date="2020-05" db="EMBL/GenBank/DDBJ databases">
        <title>Phylogenomic resolution of chytrid fungi.</title>
        <authorList>
            <person name="Stajich J.E."/>
            <person name="Amses K."/>
            <person name="Simmons R."/>
            <person name="Seto K."/>
            <person name="Myers J."/>
            <person name="Bonds A."/>
            <person name="Quandt C.A."/>
            <person name="Barry K."/>
            <person name="Liu P."/>
            <person name="Grigoriev I."/>
            <person name="Longcore J.E."/>
            <person name="James T.Y."/>
        </authorList>
    </citation>
    <scope>NUCLEOTIDE SEQUENCE</scope>
    <source>
        <strain evidence="2">JEL0318</strain>
    </source>
</reference>
<proteinExistence type="predicted"/>
<keyword evidence="3" id="KW-1185">Reference proteome</keyword>
<feature type="region of interest" description="Disordered" evidence="1">
    <location>
        <begin position="216"/>
        <end position="299"/>
    </location>
</feature>
<feature type="compositionally biased region" description="Polar residues" evidence="1">
    <location>
        <begin position="1030"/>
        <end position="1045"/>
    </location>
</feature>
<feature type="region of interest" description="Disordered" evidence="1">
    <location>
        <begin position="1"/>
        <end position="23"/>
    </location>
</feature>
<feature type="compositionally biased region" description="Pro residues" evidence="1">
    <location>
        <begin position="266"/>
        <end position="293"/>
    </location>
</feature>
<feature type="compositionally biased region" description="Basic and acidic residues" evidence="1">
    <location>
        <begin position="497"/>
        <end position="519"/>
    </location>
</feature>
<feature type="region of interest" description="Disordered" evidence="1">
    <location>
        <begin position="1030"/>
        <end position="1050"/>
    </location>
</feature>
<feature type="compositionally biased region" description="Polar residues" evidence="1">
    <location>
        <begin position="11"/>
        <end position="21"/>
    </location>
</feature>
<feature type="region of interest" description="Disordered" evidence="1">
    <location>
        <begin position="337"/>
        <end position="386"/>
    </location>
</feature>
<feature type="compositionally biased region" description="Polar residues" evidence="1">
    <location>
        <begin position="137"/>
        <end position="160"/>
    </location>
</feature>
<feature type="compositionally biased region" description="Basic and acidic residues" evidence="1">
    <location>
        <begin position="762"/>
        <end position="776"/>
    </location>
</feature>
<feature type="non-terminal residue" evidence="2">
    <location>
        <position position="1086"/>
    </location>
</feature>
<sequence>EGGRVDLQGERQASPTPQVARNEQKIDAQVGSDQADGQLPGIIHCSQGVQTVPEVADVATQMIPVTDHFTQVTPHLSEVDDRKIEPPRVVREVAVQFSQPEQGVAMATQTTNMKDTAVQYANPLKVRTRSFSCMSITRGDSQNVQDASAQYSTPDETSSALEPHSRLHDRPQKQVRRDDIQGPSRMDASVREGDNMEKRLGDWVTNQLMQRVLASKVPAGSGDSKSALADVAPPPPVLSQQVQTTPPIKPDPPVPSSSEKCVGPDEPVPLEPVARPPAPAEPAPPTIPRPPHVLQPSPDQLQSEIPWIADTLLKDVISLESRFLVQDEHNEAMARLRQAQREAEETRLEAEEEERERIRKAEKEEKERLRKAEMEEKERIRKEEEEAQKALLEQIRASTRDREEMEEKFLVRAEAERRRWVGEFEELMERERMKLEEEKKRMRDEIERRRVEEMERAAEEDRRREEERERKRREEERERRRREEELEVRRRELLMREEEMRRKEKMRQKEEEARTEAERAAVTAEVEVQTAIEDELISEEEPVPSPPESILPVEDQVHVGVQAAVETSATDPATMGSSEFVTTSFGFTTTLSTLLSEGEVLTNLISEGEVVDSARMNVIRATLFENIENKATSQAARRIAHISEGESSQAQKEEDVSSSGSGKGGGKRGGKSSGTTTAGEVSTSSGDLNSGSNPLSIGEVSSREEGEVVVGRFGWREVVREDGEVVTAEAQDRPARDEDSESISEGEISLNLLAGLGRRASGRREKQDTSPKRPEPAHAQQSGEKRASPSASYDEVRAKLRDRFLGSFRASLAKSHVSFTSGVSRRSVGGQSASREAEDTTSSISELSSDLLSVGRGGGTSKGKSTREERNVGAEGFESGDLDAGSSSLSELPSRLPVHRLSSLLGSGGSGRAGRNEGLDGGGRDAGRDPRIESRNSPGSSSTRRAGSIPLLTSRTRTERPNSRDASDSGDLTRSAEASAGSFRRHMLPDPRDLLFFEEGEVHSQGGIGTHLTLSSLSPFSTAHWDNNRPTNITSPSGNTDSFKSPASDRIGNVTRIGDGSHQELHATLDHLSEIVNEAYDHRAEV</sequence>
<feature type="compositionally biased region" description="Basic and acidic residues" evidence="1">
    <location>
        <begin position="163"/>
        <end position="180"/>
    </location>
</feature>